<proteinExistence type="predicted"/>
<dbReference type="InterPro" id="IPR050855">
    <property type="entry name" value="NDM-1-like"/>
</dbReference>
<dbReference type="CDD" id="cd07721">
    <property type="entry name" value="yflN-like_MBL-fold"/>
    <property type="match status" value="1"/>
</dbReference>
<dbReference type="PANTHER" id="PTHR42951:SF17">
    <property type="entry name" value="METALLO-BETA-LACTAMASE DOMAIN-CONTAINING PROTEIN"/>
    <property type="match status" value="1"/>
</dbReference>
<accession>Q02B26</accession>
<dbReference type="InParanoid" id="Q02B26"/>
<dbReference type="AlphaFoldDB" id="Q02B26"/>
<protein>
    <submittedName>
        <fullName evidence="2">Beta-lactamase domain protein</fullName>
    </submittedName>
</protein>
<dbReference type="OrthoDB" id="9802248at2"/>
<dbReference type="InterPro" id="IPR001279">
    <property type="entry name" value="Metallo-B-lactamas"/>
</dbReference>
<dbReference type="Gene3D" id="3.60.15.10">
    <property type="entry name" value="Ribonuclease Z/Hydroxyacylglutathione hydrolase-like"/>
    <property type="match status" value="1"/>
</dbReference>
<dbReference type="InterPro" id="IPR036866">
    <property type="entry name" value="RibonucZ/Hydroxyglut_hydro"/>
</dbReference>
<evidence type="ECO:0000313" key="2">
    <source>
        <dbReference type="EMBL" id="ABJ81740.1"/>
    </source>
</evidence>
<dbReference type="KEGG" id="sus:Acid_0741"/>
<dbReference type="PANTHER" id="PTHR42951">
    <property type="entry name" value="METALLO-BETA-LACTAMASE DOMAIN-CONTAINING"/>
    <property type="match status" value="1"/>
</dbReference>
<feature type="domain" description="Metallo-beta-lactamase" evidence="1">
    <location>
        <begin position="28"/>
        <end position="235"/>
    </location>
</feature>
<sequence length="266" mass="29247">MEKLALPEYDEVPLDRIAPGVAGLRILFVNVFGLTGDDGSWVLVDAGIPYSASRIKRWVSSEFGAAPRFILLSHGHFDHTGTVKELAAEWDVPVYAHPEEAPFLTGQRAYPPPNPKVGGGVMALMSPLYPRDPIDIGDRLRMLQGDGTIPGFPEWRWIHTPGHTVGHVSLYRESDRVLLPGDAFCTTDQRSFLAVASQRPELHGPPEYYTPDWDQAKLSVQKLAELRPSLVAPGHGLPMSGGEVEQALQTLARDFDRIARPEGVEA</sequence>
<name>Q02B26_SOLUE</name>
<organism evidence="2">
    <name type="scientific">Solibacter usitatus (strain Ellin6076)</name>
    <dbReference type="NCBI Taxonomy" id="234267"/>
    <lineage>
        <taxon>Bacteria</taxon>
        <taxon>Pseudomonadati</taxon>
        <taxon>Acidobacteriota</taxon>
        <taxon>Terriglobia</taxon>
        <taxon>Bryobacterales</taxon>
        <taxon>Solibacteraceae</taxon>
        <taxon>Candidatus Solibacter</taxon>
    </lineage>
</organism>
<dbReference type="HOGENOM" id="CLU_030571_2_0_0"/>
<dbReference type="SMART" id="SM00849">
    <property type="entry name" value="Lactamase_B"/>
    <property type="match status" value="1"/>
</dbReference>
<dbReference type="eggNOG" id="COG0491">
    <property type="taxonomic scope" value="Bacteria"/>
</dbReference>
<gene>
    <name evidence="2" type="ordered locus">Acid_0741</name>
</gene>
<evidence type="ECO:0000259" key="1">
    <source>
        <dbReference type="SMART" id="SM00849"/>
    </source>
</evidence>
<dbReference type="Pfam" id="PF00753">
    <property type="entry name" value="Lactamase_B"/>
    <property type="match status" value="1"/>
</dbReference>
<reference evidence="2" key="1">
    <citation type="submission" date="2006-10" db="EMBL/GenBank/DDBJ databases">
        <title>Complete sequence of Solibacter usitatus Ellin6076.</title>
        <authorList>
            <consortium name="US DOE Joint Genome Institute"/>
            <person name="Copeland A."/>
            <person name="Lucas S."/>
            <person name="Lapidus A."/>
            <person name="Barry K."/>
            <person name="Detter J.C."/>
            <person name="Glavina del Rio T."/>
            <person name="Hammon N."/>
            <person name="Israni S."/>
            <person name="Dalin E."/>
            <person name="Tice H."/>
            <person name="Pitluck S."/>
            <person name="Thompson L.S."/>
            <person name="Brettin T."/>
            <person name="Bruce D."/>
            <person name="Han C."/>
            <person name="Tapia R."/>
            <person name="Gilna P."/>
            <person name="Schmutz J."/>
            <person name="Larimer F."/>
            <person name="Land M."/>
            <person name="Hauser L."/>
            <person name="Kyrpides N."/>
            <person name="Mikhailova N."/>
            <person name="Janssen P.H."/>
            <person name="Kuske C.R."/>
            <person name="Richardson P."/>
        </authorList>
    </citation>
    <scope>NUCLEOTIDE SEQUENCE</scope>
    <source>
        <strain evidence="2">Ellin6076</strain>
    </source>
</reference>
<dbReference type="SUPFAM" id="SSF56281">
    <property type="entry name" value="Metallo-hydrolase/oxidoreductase"/>
    <property type="match status" value="1"/>
</dbReference>
<dbReference type="EMBL" id="CP000473">
    <property type="protein sequence ID" value="ABJ81740.1"/>
    <property type="molecule type" value="Genomic_DNA"/>
</dbReference>
<dbReference type="STRING" id="234267.Acid_0741"/>